<dbReference type="PANTHER" id="PTHR35712">
    <property type="entry name" value="MYOSIN HEAVY CHAIN-LIKE PROTEIN"/>
    <property type="match status" value="1"/>
</dbReference>
<evidence type="ECO:0000256" key="1">
    <source>
        <dbReference type="SAM" id="Coils"/>
    </source>
</evidence>
<sequence length="672" mass="76614">MDERANNNDHLVDRIQKLEHERDELRKDIEELCLQQGGSGYIGVVTRMHFQNPIRTAGLEQEIESLKKKLAACTRDNSNLQEELSEVYHIKSQLADLHGAEASKNEQIEMQLKFFQGCVASAFAERDNALMEVEKLKEREETMARTSNESEEKLKELSSDLHEANELCTSLQTDIVRLKEQNTNFEKVITKFYAIRKSPHEVIEDDLDSQCECLLQDDPELWSFDNHADPSTADYIFALEQELQTLRSHVDNLQSKFRMGLEIEHHLKKKVRKLEKREILLHNLVKIGISKLRDFHTEHRVEIIGLLEQEKAQFKSMHDLIGERVKQFVEKRLYACDLLQTDVKVDDIECRDVHITMDSNSGAVLEEKAPVSLKIIAGEYDASDSLAQALREKVAALLLLSQQEERHLLDRNLNVALQKKIEELQRNLRQVTNEKVKALMELARLSNEWCYLFAFVICCFYECIQSIVHGMKHRTSADEKGERSNPAPAIERGGKLKSLLKKTRLSNLISGLDYRGNEDHAHLSNYDDDGTSIKPKYPVDFARLRIENATFKESIESLEHLTTTIHTLRLSLMKARDAETSPDEVGSITEALEEVIDEAKLVKTALGSSLPVSWSAEAESGLFNESLINEMIDDCGDSGSEKLDSVTAAGFEMVELITLAAQILKERERESN</sequence>
<protein>
    <submittedName>
        <fullName evidence="2">Uncharacterized protein</fullName>
    </submittedName>
</protein>
<dbReference type="Proteomes" id="UP001420932">
    <property type="component" value="Unassembled WGS sequence"/>
</dbReference>
<dbReference type="EMBL" id="JBBNAF010000002">
    <property type="protein sequence ID" value="KAK9164311.1"/>
    <property type="molecule type" value="Genomic_DNA"/>
</dbReference>
<keyword evidence="3" id="KW-1185">Reference proteome</keyword>
<dbReference type="PANTHER" id="PTHR35712:SF1">
    <property type="entry name" value="MYOSIN HEAVY CHAIN-LIKE PROTEIN"/>
    <property type="match status" value="1"/>
</dbReference>
<evidence type="ECO:0000313" key="3">
    <source>
        <dbReference type="Proteomes" id="UP001420932"/>
    </source>
</evidence>
<reference evidence="2 3" key="1">
    <citation type="submission" date="2024-01" db="EMBL/GenBank/DDBJ databases">
        <title>Genome assemblies of Stephania.</title>
        <authorList>
            <person name="Yang L."/>
        </authorList>
    </citation>
    <scope>NUCLEOTIDE SEQUENCE [LARGE SCALE GENOMIC DNA]</scope>
    <source>
        <strain evidence="2">YNDBR</strain>
        <tissue evidence="2">Leaf</tissue>
    </source>
</reference>
<keyword evidence="1" id="KW-0175">Coiled coil</keyword>
<accession>A0AAP0L4U0</accession>
<dbReference type="AlphaFoldDB" id="A0AAP0L4U0"/>
<proteinExistence type="predicted"/>
<feature type="coiled-coil region" evidence="1">
    <location>
        <begin position="1"/>
        <end position="83"/>
    </location>
</feature>
<gene>
    <name evidence="2" type="ORF">Syun_005213</name>
</gene>
<organism evidence="2 3">
    <name type="scientific">Stephania yunnanensis</name>
    <dbReference type="NCBI Taxonomy" id="152371"/>
    <lineage>
        <taxon>Eukaryota</taxon>
        <taxon>Viridiplantae</taxon>
        <taxon>Streptophyta</taxon>
        <taxon>Embryophyta</taxon>
        <taxon>Tracheophyta</taxon>
        <taxon>Spermatophyta</taxon>
        <taxon>Magnoliopsida</taxon>
        <taxon>Ranunculales</taxon>
        <taxon>Menispermaceae</taxon>
        <taxon>Menispermoideae</taxon>
        <taxon>Cissampelideae</taxon>
        <taxon>Stephania</taxon>
    </lineage>
</organism>
<evidence type="ECO:0000313" key="2">
    <source>
        <dbReference type="EMBL" id="KAK9164311.1"/>
    </source>
</evidence>
<feature type="coiled-coil region" evidence="1">
    <location>
        <begin position="414"/>
        <end position="448"/>
    </location>
</feature>
<comment type="caution">
    <text evidence="2">The sequence shown here is derived from an EMBL/GenBank/DDBJ whole genome shotgun (WGS) entry which is preliminary data.</text>
</comment>
<name>A0AAP0L4U0_9MAGN</name>
<feature type="coiled-coil region" evidence="1">
    <location>
        <begin position="119"/>
        <end position="181"/>
    </location>
</feature>